<feature type="region of interest" description="Disordered" evidence="1">
    <location>
        <begin position="171"/>
        <end position="210"/>
    </location>
</feature>
<feature type="compositionally biased region" description="Basic and acidic residues" evidence="1">
    <location>
        <begin position="171"/>
        <end position="187"/>
    </location>
</feature>
<comment type="caution">
    <text evidence="2">The sequence shown here is derived from an EMBL/GenBank/DDBJ whole genome shotgun (WGS) entry which is preliminary data.</text>
</comment>
<sequence length="230" mass="25242">MSKSKLTGSFKPFKGDLKVEIQSSARLTMQQWTTAYLSVMLEWWLDFAETAAPRMDMDGTWCVCAAGALLLSSTIPAMGTETLNDLIDDKKYKDGIQEIIRTTCVRPNDFDSKAISLLDVLQQRGRGDEACRHLAQSLQEVSREKITNWRAYIYTLLKGFDGSAYTALKSGKDSESRRIRRAERAERNAAAAAAEDSLGPAQVQETEATEKAPSIIALAASVGPPSTGIQ</sequence>
<reference evidence="2" key="1">
    <citation type="submission" date="2021-02" db="EMBL/GenBank/DDBJ databases">
        <authorList>
            <person name="Dougan E. K."/>
            <person name="Rhodes N."/>
            <person name="Thang M."/>
            <person name="Chan C."/>
        </authorList>
    </citation>
    <scope>NUCLEOTIDE SEQUENCE</scope>
</reference>
<feature type="non-terminal residue" evidence="2">
    <location>
        <position position="1"/>
    </location>
</feature>
<organism evidence="2 3">
    <name type="scientific">Polarella glacialis</name>
    <name type="common">Dinoflagellate</name>
    <dbReference type="NCBI Taxonomy" id="89957"/>
    <lineage>
        <taxon>Eukaryota</taxon>
        <taxon>Sar</taxon>
        <taxon>Alveolata</taxon>
        <taxon>Dinophyceae</taxon>
        <taxon>Suessiales</taxon>
        <taxon>Suessiaceae</taxon>
        <taxon>Polarella</taxon>
    </lineage>
</organism>
<dbReference type="EMBL" id="CAJNNW010028878">
    <property type="protein sequence ID" value="CAE8698107.1"/>
    <property type="molecule type" value="Genomic_DNA"/>
</dbReference>
<evidence type="ECO:0000313" key="2">
    <source>
        <dbReference type="EMBL" id="CAE8698107.1"/>
    </source>
</evidence>
<evidence type="ECO:0000256" key="1">
    <source>
        <dbReference type="SAM" id="MobiDB-lite"/>
    </source>
</evidence>
<evidence type="ECO:0000313" key="3">
    <source>
        <dbReference type="Proteomes" id="UP000626109"/>
    </source>
</evidence>
<gene>
    <name evidence="2" type="ORF">PGLA2088_LOCUS30572</name>
</gene>
<proteinExistence type="predicted"/>
<name>A0A813K635_POLGL</name>
<accession>A0A813K635</accession>
<dbReference type="Proteomes" id="UP000626109">
    <property type="component" value="Unassembled WGS sequence"/>
</dbReference>
<dbReference type="AlphaFoldDB" id="A0A813K635"/>
<protein>
    <submittedName>
        <fullName evidence="2">Uncharacterized protein</fullName>
    </submittedName>
</protein>